<accession>A0A934IZP2</accession>
<dbReference type="Gene3D" id="1.10.150.240">
    <property type="entry name" value="Putative phosphatase, domain 2"/>
    <property type="match status" value="1"/>
</dbReference>
<evidence type="ECO:0000256" key="2">
    <source>
        <dbReference type="ARBA" id="ARBA00006171"/>
    </source>
</evidence>
<dbReference type="EMBL" id="JAEKMH010000002">
    <property type="protein sequence ID" value="MBJ3784919.1"/>
    <property type="molecule type" value="Genomic_DNA"/>
</dbReference>
<protein>
    <submittedName>
        <fullName evidence="6">HAD-IA family hydrolase</fullName>
    </submittedName>
</protein>
<dbReference type="InterPro" id="IPR023214">
    <property type="entry name" value="HAD_sf"/>
</dbReference>
<dbReference type="InterPro" id="IPR051600">
    <property type="entry name" value="Beta-PGM-like"/>
</dbReference>
<dbReference type="InterPro" id="IPR041492">
    <property type="entry name" value="HAD_2"/>
</dbReference>
<comment type="caution">
    <text evidence="6">The sequence shown here is derived from an EMBL/GenBank/DDBJ whole genome shotgun (WGS) entry which is preliminary data.</text>
</comment>
<keyword evidence="6" id="KW-0378">Hydrolase</keyword>
<dbReference type="Gene3D" id="3.40.50.1000">
    <property type="entry name" value="HAD superfamily/HAD-like"/>
    <property type="match status" value="1"/>
</dbReference>
<keyword evidence="5" id="KW-0119">Carbohydrate metabolism</keyword>
<dbReference type="GO" id="GO:0046872">
    <property type="term" value="F:metal ion binding"/>
    <property type="evidence" value="ECO:0007669"/>
    <property type="project" value="UniProtKB-KW"/>
</dbReference>
<reference evidence="6" key="1">
    <citation type="submission" date="2020-12" db="EMBL/GenBank/DDBJ databases">
        <title>Devosia sp. MSA67 isolated from Mo River.</title>
        <authorList>
            <person name="Ma F."/>
            <person name="Zi Z."/>
        </authorList>
    </citation>
    <scope>NUCLEOTIDE SEQUENCE</scope>
    <source>
        <strain evidence="6">MSA67</strain>
    </source>
</reference>
<organism evidence="6 7">
    <name type="scientific">Devosia sediminis</name>
    <dbReference type="NCBI Taxonomy" id="2798801"/>
    <lineage>
        <taxon>Bacteria</taxon>
        <taxon>Pseudomonadati</taxon>
        <taxon>Pseudomonadota</taxon>
        <taxon>Alphaproteobacteria</taxon>
        <taxon>Hyphomicrobiales</taxon>
        <taxon>Devosiaceae</taxon>
        <taxon>Devosia</taxon>
    </lineage>
</organism>
<dbReference type="NCBIfam" id="TIGR01509">
    <property type="entry name" value="HAD-SF-IA-v3"/>
    <property type="match status" value="1"/>
</dbReference>
<proteinExistence type="inferred from homology"/>
<dbReference type="AlphaFoldDB" id="A0A934IZP2"/>
<evidence type="ECO:0000256" key="1">
    <source>
        <dbReference type="ARBA" id="ARBA00001946"/>
    </source>
</evidence>
<dbReference type="InterPro" id="IPR036412">
    <property type="entry name" value="HAD-like_sf"/>
</dbReference>
<dbReference type="SFLD" id="SFLDG01129">
    <property type="entry name" value="C1.5:_HAD__Beta-PGM__Phosphata"/>
    <property type="match status" value="1"/>
</dbReference>
<dbReference type="Pfam" id="PF13419">
    <property type="entry name" value="HAD_2"/>
    <property type="match status" value="1"/>
</dbReference>
<dbReference type="Proteomes" id="UP000602124">
    <property type="component" value="Unassembled WGS sequence"/>
</dbReference>
<name>A0A934IZP2_9HYPH</name>
<dbReference type="InterPro" id="IPR023198">
    <property type="entry name" value="PGP-like_dom2"/>
</dbReference>
<evidence type="ECO:0000256" key="5">
    <source>
        <dbReference type="ARBA" id="ARBA00023277"/>
    </source>
</evidence>
<keyword evidence="3" id="KW-0479">Metal-binding</keyword>
<dbReference type="CDD" id="cd07505">
    <property type="entry name" value="HAD_BPGM-like"/>
    <property type="match status" value="1"/>
</dbReference>
<comment type="similarity">
    <text evidence="2">Belongs to the HAD-like hydrolase superfamily. CbbY/CbbZ/Gph/YieH family.</text>
</comment>
<gene>
    <name evidence="6" type="ORF">JEQ47_09330</name>
</gene>
<sequence length="229" mass="24545">MPLKPGAALLFDIDGTLVESDPLHLEAFNIVFEPYGHVFDKERFGRELQGLANVAIGARFLPDLTPERQWDVMMGKEAKFRELAAAGIEPVPGLFDLLDWADAHEVPMVAVTNAPRPNAELLLDAIGVRARFRHLVIGDELAHGKPHPLPYLEGLRLLGAEPVHSVAFEDSRTGIASATAAGIATVGMATGLAPDQLVEAGATIAAHDYRDAALLDLVKTRLLADLAPA</sequence>
<dbReference type="SFLD" id="SFLDS00003">
    <property type="entry name" value="Haloacid_Dehalogenase"/>
    <property type="match status" value="1"/>
</dbReference>
<dbReference type="PANTHER" id="PTHR46193">
    <property type="entry name" value="6-PHOSPHOGLUCONATE PHOSPHATASE"/>
    <property type="match status" value="1"/>
</dbReference>
<evidence type="ECO:0000313" key="6">
    <source>
        <dbReference type="EMBL" id="MBJ3784919.1"/>
    </source>
</evidence>
<evidence type="ECO:0000256" key="3">
    <source>
        <dbReference type="ARBA" id="ARBA00022723"/>
    </source>
</evidence>
<dbReference type="RefSeq" id="WP_198876132.1">
    <property type="nucleotide sequence ID" value="NZ_JAEKMH010000002.1"/>
</dbReference>
<evidence type="ECO:0000313" key="7">
    <source>
        <dbReference type="Proteomes" id="UP000602124"/>
    </source>
</evidence>
<comment type="cofactor">
    <cofactor evidence="1">
        <name>Mg(2+)</name>
        <dbReference type="ChEBI" id="CHEBI:18420"/>
    </cofactor>
</comment>
<keyword evidence="4" id="KW-0460">Magnesium</keyword>
<dbReference type="PANTHER" id="PTHR46193:SF18">
    <property type="entry name" value="HEXITOL PHOSPHATASE B"/>
    <property type="match status" value="1"/>
</dbReference>
<evidence type="ECO:0000256" key="4">
    <source>
        <dbReference type="ARBA" id="ARBA00022842"/>
    </source>
</evidence>
<dbReference type="GO" id="GO:0016787">
    <property type="term" value="F:hydrolase activity"/>
    <property type="evidence" value="ECO:0007669"/>
    <property type="project" value="UniProtKB-KW"/>
</dbReference>
<keyword evidence="7" id="KW-1185">Reference proteome</keyword>
<dbReference type="InterPro" id="IPR006439">
    <property type="entry name" value="HAD-SF_hydro_IA"/>
</dbReference>
<dbReference type="SUPFAM" id="SSF56784">
    <property type="entry name" value="HAD-like"/>
    <property type="match status" value="1"/>
</dbReference>